<dbReference type="EMBL" id="JAPAAF010000004">
    <property type="protein sequence ID" value="MCW0481945.1"/>
    <property type="molecule type" value="Genomic_DNA"/>
</dbReference>
<proteinExistence type="predicted"/>
<organism evidence="1 2">
    <name type="scientific">Gaoshiqia sediminis</name>
    <dbReference type="NCBI Taxonomy" id="2986998"/>
    <lineage>
        <taxon>Bacteria</taxon>
        <taxon>Pseudomonadati</taxon>
        <taxon>Bacteroidota</taxon>
        <taxon>Bacteroidia</taxon>
        <taxon>Marinilabiliales</taxon>
        <taxon>Prolixibacteraceae</taxon>
        <taxon>Gaoshiqia</taxon>
    </lineage>
</organism>
<keyword evidence="2" id="KW-1185">Reference proteome</keyword>
<protein>
    <submittedName>
        <fullName evidence="1">Uncharacterized protein</fullName>
    </submittedName>
</protein>
<dbReference type="Proteomes" id="UP001163821">
    <property type="component" value="Unassembled WGS sequence"/>
</dbReference>
<evidence type="ECO:0000313" key="2">
    <source>
        <dbReference type="Proteomes" id="UP001163821"/>
    </source>
</evidence>
<reference evidence="1" key="1">
    <citation type="submission" date="2022-10" db="EMBL/GenBank/DDBJ databases">
        <title>Gaoshiqiia sediminis gen. nov., sp. nov., isolated from coastal sediment.</title>
        <authorList>
            <person name="Yu W.X."/>
            <person name="Mu D.S."/>
            <person name="Du J.Z."/>
            <person name="Liang Y.Q."/>
        </authorList>
    </citation>
    <scope>NUCLEOTIDE SEQUENCE</scope>
    <source>
        <strain evidence="1">A06</strain>
    </source>
</reference>
<sequence>MEQQKRQNVANRTNSLNFSQIKIMREANMTGFYKKKGWWAPSFLQTLTKLISMKKNCTLESFCLVQTKIRDLTVKKLQVSLRNVKDALAWMVVNLSKKKKDGGRHPIF</sequence>
<gene>
    <name evidence="1" type="ORF">N2K84_04325</name>
</gene>
<evidence type="ECO:0000313" key="1">
    <source>
        <dbReference type="EMBL" id="MCW0481945.1"/>
    </source>
</evidence>
<dbReference type="AlphaFoldDB" id="A0AA41Y9X0"/>
<comment type="caution">
    <text evidence="1">The sequence shown here is derived from an EMBL/GenBank/DDBJ whole genome shotgun (WGS) entry which is preliminary data.</text>
</comment>
<accession>A0AA41Y9X0</accession>
<name>A0AA41Y9X0_9BACT</name>
<dbReference type="RefSeq" id="WP_282590554.1">
    <property type="nucleotide sequence ID" value="NZ_JAPAAF010000004.1"/>
</dbReference>